<evidence type="ECO:0000259" key="6">
    <source>
        <dbReference type="Pfam" id="PF16347"/>
    </source>
</evidence>
<dbReference type="PANTHER" id="PTHR42693">
    <property type="entry name" value="ARYLSULFATASE FAMILY MEMBER"/>
    <property type="match status" value="1"/>
</dbReference>
<sequence length="524" mass="61157">MDRPNIIFTLTDEERYPPPHELDDEKLMTLRHELLKGHNFLRKHSVEFHNHNTAATACTPSRSVLFEGKPIHVTGRNKTSGFDKQPGDSKLTWLPKSPDMLTIGHYMRKLGYDTHYVGKWHLSPEETTHDLEEFGFSSWFGPEPHGPDFEKSGLVNDPLYIQKAIEIIEARSKDETKKNIPFFFVICLVNPHDFVLFPRHALRTMRLNKLNYKFNDPPKVTEENLSTVAKIFSKKYETLMLPVALHRYIHSRKHEMKNFYLDMIVEADKHINDFMEFFSKTKYYDNTFVLFSSDHGEMGFSKDLLQKFYVPYREAIHVPFIIHHKNIPMTVNYGYVTSSLDIFPTIISLACKANDINNIFNSNYGRSLRHIVMNALNLSSSIVHNNSASIEYSSYNKEDIEYIALFQTEDDLFEGNSSHPIYYLKYPILTGILIKSLGHNKPITCPKYIKTVISYEKGELYKLSKYYFKNNEEWEMFNMTKDPSETINIINDSNYREIVDIMKIKMIFKFSPEVIGNTSIKSKL</sequence>
<dbReference type="PROSITE" id="PS00149">
    <property type="entry name" value="SULFATASE_2"/>
    <property type="match status" value="1"/>
</dbReference>
<accession>A0A3G4ZMA0</accession>
<feature type="domain" description="Sulfatase N-terminal" evidence="5">
    <location>
        <begin position="4"/>
        <end position="350"/>
    </location>
</feature>
<protein>
    <submittedName>
        <fullName evidence="7">DUF229 domain-containing protein</fullName>
    </submittedName>
</protein>
<evidence type="ECO:0000256" key="3">
    <source>
        <dbReference type="ARBA" id="ARBA00022801"/>
    </source>
</evidence>
<organism evidence="7">
    <name type="scientific">Terrestrivirus sp</name>
    <dbReference type="NCBI Taxonomy" id="2487775"/>
    <lineage>
        <taxon>Viruses</taxon>
        <taxon>Varidnaviria</taxon>
        <taxon>Bamfordvirae</taxon>
        <taxon>Nucleocytoviricota</taxon>
        <taxon>Megaviricetes</taxon>
        <taxon>Imitervirales</taxon>
        <taxon>Mimiviridae</taxon>
        <taxon>Klosneuvirinae</taxon>
    </lineage>
</organism>
<dbReference type="InterPro" id="IPR000917">
    <property type="entry name" value="Sulfatase_N"/>
</dbReference>
<evidence type="ECO:0000256" key="4">
    <source>
        <dbReference type="ARBA" id="ARBA00022837"/>
    </source>
</evidence>
<reference evidence="7" key="1">
    <citation type="submission" date="2018-10" db="EMBL/GenBank/DDBJ databases">
        <title>Hidden diversity of soil giant viruses.</title>
        <authorList>
            <person name="Schulz F."/>
            <person name="Alteio L."/>
            <person name="Goudeau D."/>
            <person name="Ryan E.M."/>
            <person name="Malmstrom R.R."/>
            <person name="Blanchard J."/>
            <person name="Woyke T."/>
        </authorList>
    </citation>
    <scope>NUCLEOTIDE SEQUENCE</scope>
    <source>
        <strain evidence="7">TEV1</strain>
    </source>
</reference>
<dbReference type="InterPro" id="IPR017850">
    <property type="entry name" value="Alkaline_phosphatase_core_sf"/>
</dbReference>
<evidence type="ECO:0000259" key="5">
    <source>
        <dbReference type="Pfam" id="PF00884"/>
    </source>
</evidence>
<dbReference type="InterPro" id="IPR024607">
    <property type="entry name" value="Sulfatase_CS"/>
</dbReference>
<keyword evidence="2" id="KW-0479">Metal-binding</keyword>
<dbReference type="GO" id="GO:0004065">
    <property type="term" value="F:arylsulfatase activity"/>
    <property type="evidence" value="ECO:0007669"/>
    <property type="project" value="TreeGrafter"/>
</dbReference>
<dbReference type="Pfam" id="PF00884">
    <property type="entry name" value="Sulfatase"/>
    <property type="match status" value="1"/>
</dbReference>
<gene>
    <name evidence="7" type="ORF">Terrestrivirus4_23</name>
</gene>
<name>A0A3G4ZMA0_9VIRU</name>
<evidence type="ECO:0000256" key="1">
    <source>
        <dbReference type="ARBA" id="ARBA00008779"/>
    </source>
</evidence>
<evidence type="ECO:0000313" key="7">
    <source>
        <dbReference type="EMBL" id="AYV75975.1"/>
    </source>
</evidence>
<dbReference type="InterPro" id="IPR050738">
    <property type="entry name" value="Sulfatase"/>
</dbReference>
<feature type="domain" description="N-sulphoglucosamine sulphohydrolase C-terminal" evidence="6">
    <location>
        <begin position="459"/>
        <end position="506"/>
    </location>
</feature>
<dbReference type="InterPro" id="IPR032506">
    <property type="entry name" value="SGSH_C"/>
</dbReference>
<comment type="similarity">
    <text evidence="1">Belongs to the sulfatase family.</text>
</comment>
<proteinExistence type="inferred from homology"/>
<keyword evidence="3" id="KW-0378">Hydrolase</keyword>
<dbReference type="Pfam" id="PF16347">
    <property type="entry name" value="SGSH_C"/>
    <property type="match status" value="1"/>
</dbReference>
<keyword evidence="4" id="KW-0106">Calcium</keyword>
<evidence type="ECO:0000256" key="2">
    <source>
        <dbReference type="ARBA" id="ARBA00022723"/>
    </source>
</evidence>
<dbReference type="Gene3D" id="3.40.720.10">
    <property type="entry name" value="Alkaline Phosphatase, subunit A"/>
    <property type="match status" value="1"/>
</dbReference>
<dbReference type="SUPFAM" id="SSF53649">
    <property type="entry name" value="Alkaline phosphatase-like"/>
    <property type="match status" value="1"/>
</dbReference>
<dbReference type="PANTHER" id="PTHR42693:SF53">
    <property type="entry name" value="ENDO-4-O-SULFATASE"/>
    <property type="match status" value="1"/>
</dbReference>
<dbReference type="GO" id="GO:0046872">
    <property type="term" value="F:metal ion binding"/>
    <property type="evidence" value="ECO:0007669"/>
    <property type="project" value="UniProtKB-KW"/>
</dbReference>
<dbReference type="EMBL" id="MK071982">
    <property type="protein sequence ID" value="AYV75975.1"/>
    <property type="molecule type" value="Genomic_DNA"/>
</dbReference>